<dbReference type="Proteomes" id="UP000887572">
    <property type="component" value="Unplaced"/>
</dbReference>
<dbReference type="GO" id="GO:0016791">
    <property type="term" value="F:phosphatase activity"/>
    <property type="evidence" value="ECO:0007669"/>
    <property type="project" value="UniProtKB-ARBA"/>
</dbReference>
<protein>
    <submittedName>
        <fullName evidence="2">Uncharacterized protein</fullName>
    </submittedName>
</protein>
<dbReference type="CDD" id="cd07067">
    <property type="entry name" value="HP_PGM_like"/>
    <property type="match status" value="1"/>
</dbReference>
<name>A0A914GRB3_GLORO</name>
<dbReference type="InterPro" id="IPR029033">
    <property type="entry name" value="His_PPase_superfam"/>
</dbReference>
<keyword evidence="1" id="KW-1185">Reference proteome</keyword>
<dbReference type="Pfam" id="PF00300">
    <property type="entry name" value="His_Phos_1"/>
    <property type="match status" value="1"/>
</dbReference>
<dbReference type="InterPro" id="IPR013078">
    <property type="entry name" value="His_Pase_superF_clade-1"/>
</dbReference>
<sequence length="411" mass="47765">MQKVTDKDFKFAEPFFRYMCKLRVNIDALNTELAEAKHQADIENDQVLSRFYAKEVEPFEIDHPNEKFNIISRIYLTQYITICRFFLQKFLTINSENEMHFGKIMKILQSNQKVLDLVRYEKKLEQFDAILKSNKILIQKKLEYFGEECVKTKIYKLSYTNDQYLHSIESIESKLNNLDCIWLQDDASEGARHFWTVDKRPNVRQTLWVVRHAERCDGVDKEWGKGLDALARQDPPLSPGGIEQSKELGKWFEKLPISKVFASPFKRTLETSTLLLGERRRVHVNVEPGLGEFLKPCAVQLGFMQMPDLHKAFPLTDPNYLPVYSKKALEAIVAEAVSNKKEEERKCHFMVEQTLRHILEQNQKAEHIVLVSHRDTIGHIHKLLGGEWAVVGQATQFVVEYSGNVSTFPTN</sequence>
<dbReference type="SUPFAM" id="SSF53254">
    <property type="entry name" value="Phosphoglycerate mutase-like"/>
    <property type="match status" value="1"/>
</dbReference>
<dbReference type="SMART" id="SM00855">
    <property type="entry name" value="PGAM"/>
    <property type="match status" value="1"/>
</dbReference>
<dbReference type="WBParaSite" id="Gr19_v10_g1058.t1">
    <property type="protein sequence ID" value="Gr19_v10_g1058.t1"/>
    <property type="gene ID" value="Gr19_v10_g1058"/>
</dbReference>
<dbReference type="AlphaFoldDB" id="A0A914GRB3"/>
<dbReference type="PANTHER" id="PTHR16469:SF27">
    <property type="entry name" value="UBIQUITIN-ASSOCIATED AND SH3 DOMAIN-CONTAINING BA-RELATED"/>
    <property type="match status" value="1"/>
</dbReference>
<organism evidence="1 2">
    <name type="scientific">Globodera rostochiensis</name>
    <name type="common">Golden nematode worm</name>
    <name type="synonym">Heterodera rostochiensis</name>
    <dbReference type="NCBI Taxonomy" id="31243"/>
    <lineage>
        <taxon>Eukaryota</taxon>
        <taxon>Metazoa</taxon>
        <taxon>Ecdysozoa</taxon>
        <taxon>Nematoda</taxon>
        <taxon>Chromadorea</taxon>
        <taxon>Rhabditida</taxon>
        <taxon>Tylenchina</taxon>
        <taxon>Tylenchomorpha</taxon>
        <taxon>Tylenchoidea</taxon>
        <taxon>Heteroderidae</taxon>
        <taxon>Heteroderinae</taxon>
        <taxon>Globodera</taxon>
    </lineage>
</organism>
<evidence type="ECO:0000313" key="2">
    <source>
        <dbReference type="WBParaSite" id="Gr19_v10_g1058.t1"/>
    </source>
</evidence>
<reference evidence="2" key="1">
    <citation type="submission" date="2022-11" db="UniProtKB">
        <authorList>
            <consortium name="WormBaseParasite"/>
        </authorList>
    </citation>
    <scope>IDENTIFICATION</scope>
</reference>
<evidence type="ECO:0000313" key="1">
    <source>
        <dbReference type="Proteomes" id="UP000887572"/>
    </source>
</evidence>
<proteinExistence type="predicted"/>
<dbReference type="Gene3D" id="3.40.50.1240">
    <property type="entry name" value="Phosphoglycerate mutase-like"/>
    <property type="match status" value="1"/>
</dbReference>
<dbReference type="PANTHER" id="PTHR16469">
    <property type="entry name" value="UBIQUITIN-ASSOCIATED AND SH3 DOMAIN-CONTAINING BA-RELATED"/>
    <property type="match status" value="1"/>
</dbReference>
<accession>A0A914GRB3</accession>
<dbReference type="InterPro" id="IPR051710">
    <property type="entry name" value="Phosphatase_SH3-domain"/>
</dbReference>